<keyword evidence="1" id="KW-0812">Transmembrane</keyword>
<keyword evidence="1" id="KW-0472">Membrane</keyword>
<protein>
    <submittedName>
        <fullName evidence="2">Uncharacterized protein</fullName>
    </submittedName>
</protein>
<reference evidence="2" key="1">
    <citation type="submission" date="2014-05" db="EMBL/GenBank/DDBJ databases">
        <authorList>
            <person name="Chronopoulou M."/>
        </authorList>
    </citation>
    <scope>NUCLEOTIDE SEQUENCE</scope>
    <source>
        <tissue evidence="2">Whole organism</tissue>
    </source>
</reference>
<organism evidence="2">
    <name type="scientific">Lepeophtheirus salmonis</name>
    <name type="common">Salmon louse</name>
    <name type="synonym">Caligus salmonis</name>
    <dbReference type="NCBI Taxonomy" id="72036"/>
    <lineage>
        <taxon>Eukaryota</taxon>
        <taxon>Metazoa</taxon>
        <taxon>Ecdysozoa</taxon>
        <taxon>Arthropoda</taxon>
        <taxon>Crustacea</taxon>
        <taxon>Multicrustacea</taxon>
        <taxon>Hexanauplia</taxon>
        <taxon>Copepoda</taxon>
        <taxon>Siphonostomatoida</taxon>
        <taxon>Caligidae</taxon>
        <taxon>Lepeophtheirus</taxon>
    </lineage>
</organism>
<dbReference type="AlphaFoldDB" id="A0A0K2TAG8"/>
<accession>A0A0K2TAG8</accession>
<proteinExistence type="predicted"/>
<evidence type="ECO:0000313" key="2">
    <source>
        <dbReference type="EMBL" id="CDW23084.1"/>
    </source>
</evidence>
<sequence length="73" mass="8660">MTFVAWHDSRIFIIFVCDKNFIYQFFKRAISNFFLVSSKGATLFRKMSNFYCILIVFAVYSSCKTLVEILEIH</sequence>
<name>A0A0K2TAG8_LEPSM</name>
<keyword evidence="1" id="KW-1133">Transmembrane helix</keyword>
<dbReference type="EMBL" id="HACA01005723">
    <property type="protein sequence ID" value="CDW23084.1"/>
    <property type="molecule type" value="Transcribed_RNA"/>
</dbReference>
<evidence type="ECO:0000256" key="1">
    <source>
        <dbReference type="SAM" id="Phobius"/>
    </source>
</evidence>
<feature type="transmembrane region" description="Helical" evidence="1">
    <location>
        <begin position="48"/>
        <end position="67"/>
    </location>
</feature>